<sequence>MGKKYTTILTLFAIISVLFAGCEQDERHATGYGTMNIQLSANPSMIEVGSSSDTRGQSDKQSAITTTRMEEVPEASSFSLSLSNEKAEVKHWDSYADFKEGEKIAIGNYTLKAYYGNEKKEGFNAAYYEGSTNIQILENQNTTADITCYIANVQLTVICSEAVQKYFTTFEMQARSNTGTTIDIAKDDQRPVYLKPGSLQLEAKVKKQNGIGQTLRLLDIDETEARQHYIIQVDVNGGDTGSGTLNITYNTVKSEEVVTIDISDASLNLKAPEFTAQGFDNGQTITLREGSQPESMKVTLNARAGIRECDLLIESPYLNSEAVGIDGLVKLVPTSDAAKAMKQKVVDKGLRLLGLEDGKIERLALIDFTQLIMNMVCTGDNDESSKFTLRAVDKRGVVHETELSFTTTLQSNQFSFPAIAKTVLIGSTEAEAEINLLTSGITGEQDVNNVIFEYKNEASEWVKATTEWVSDNTEEVKKHKVKIKKLPEVHRNLVVRARYGSKISEEQTLNYHIPEFTITADENDIWARKATLQVKANTQEEQNAVLKFLILKYNDSEIETTKKENTYLWTKREPGTEYNIVGICNEGGEITYQTSYRLITEYAEQLPNWNFEGEWSSEHYDGQSINMGGPWSKKDGKLATWGKATYEQTTLEVKVPKRSENQGGWETVNAKTMPTNTSQTNTWYIVPSSQRVSSIINDGNYSMKLTNVGWNDKGEEIALYGTTAWFGTYYETFPGFENMNIPQSLNYSAGRLFLGSYSYNSGNEIYTEGYTFTARPAKMTFKYKYIAKTDASKDKGYVKVILKSNDEILFEKEQDIDDTSTSANAMTMTIPFSYPNNCKKPTSICVMFCSSIAGKKMDQNYENTNISHYDIGYLEYKNQACVTGSELYIDDIELIY</sequence>
<evidence type="ECO:0000256" key="1">
    <source>
        <dbReference type="SAM" id="MobiDB-lite"/>
    </source>
</evidence>
<name>A0A1Y3YSL9_9BACE</name>
<accession>A0A1Y3YSL9</accession>
<gene>
    <name evidence="3" type="ORF">B5F97_09985</name>
</gene>
<dbReference type="EMBL" id="NFII01000008">
    <property type="protein sequence ID" value="OUO00845.1"/>
    <property type="molecule type" value="Genomic_DNA"/>
</dbReference>
<dbReference type="AlphaFoldDB" id="A0A1Y3YSL9"/>
<dbReference type="RefSeq" id="WP_087426184.1">
    <property type="nucleotide sequence ID" value="NZ_CAMMFP010000003.1"/>
</dbReference>
<dbReference type="Proteomes" id="UP000195386">
    <property type="component" value="Unassembled WGS sequence"/>
</dbReference>
<evidence type="ECO:0008006" key="5">
    <source>
        <dbReference type="Google" id="ProtNLM"/>
    </source>
</evidence>
<evidence type="ECO:0000313" key="3">
    <source>
        <dbReference type="EMBL" id="OUO00845.1"/>
    </source>
</evidence>
<feature type="region of interest" description="Disordered" evidence="1">
    <location>
        <begin position="46"/>
        <end position="70"/>
    </location>
</feature>
<evidence type="ECO:0000313" key="4">
    <source>
        <dbReference type="Proteomes" id="UP000195386"/>
    </source>
</evidence>
<keyword evidence="2" id="KW-0732">Signal</keyword>
<reference evidence="4" key="1">
    <citation type="submission" date="2017-04" db="EMBL/GenBank/DDBJ databases">
        <title>Function of individual gut microbiota members based on whole genome sequencing of pure cultures obtained from chicken caecum.</title>
        <authorList>
            <person name="Medvecky M."/>
            <person name="Cejkova D."/>
            <person name="Polansky O."/>
            <person name="Karasova D."/>
            <person name="Kubasova T."/>
            <person name="Cizek A."/>
            <person name="Rychlik I."/>
        </authorList>
    </citation>
    <scope>NUCLEOTIDE SEQUENCE [LARGE SCALE GENOMIC DNA]</scope>
    <source>
        <strain evidence="4">An43</strain>
    </source>
</reference>
<comment type="caution">
    <text evidence="3">The sequence shown here is derived from an EMBL/GenBank/DDBJ whole genome shotgun (WGS) entry which is preliminary data.</text>
</comment>
<feature type="signal peptide" evidence="2">
    <location>
        <begin position="1"/>
        <end position="20"/>
    </location>
</feature>
<dbReference type="Gene3D" id="2.60.120.890">
    <property type="entry name" value="BT2081, beta-jelly-roll domain"/>
    <property type="match status" value="1"/>
</dbReference>
<proteinExistence type="predicted"/>
<dbReference type="PROSITE" id="PS51257">
    <property type="entry name" value="PROKAR_LIPOPROTEIN"/>
    <property type="match status" value="1"/>
</dbReference>
<dbReference type="Pfam" id="PF14900">
    <property type="entry name" value="DUF4493"/>
    <property type="match status" value="1"/>
</dbReference>
<feature type="compositionally biased region" description="Polar residues" evidence="1">
    <location>
        <begin position="46"/>
        <end position="67"/>
    </location>
</feature>
<dbReference type="InterPro" id="IPR038653">
    <property type="entry name" value="Put_CMD_sf"/>
</dbReference>
<protein>
    <recommendedName>
        <fullName evidence="5">DUF4493 domain-containing protein</fullName>
    </recommendedName>
</protein>
<evidence type="ECO:0000256" key="2">
    <source>
        <dbReference type="SAM" id="SignalP"/>
    </source>
</evidence>
<organism evidence="3 4">
    <name type="scientific">Bacteroides clarus</name>
    <dbReference type="NCBI Taxonomy" id="626929"/>
    <lineage>
        <taxon>Bacteria</taxon>
        <taxon>Pseudomonadati</taxon>
        <taxon>Bacteroidota</taxon>
        <taxon>Bacteroidia</taxon>
        <taxon>Bacteroidales</taxon>
        <taxon>Bacteroidaceae</taxon>
        <taxon>Bacteroides</taxon>
    </lineage>
</organism>
<feature type="chain" id="PRO_5012237948" description="DUF4493 domain-containing protein" evidence="2">
    <location>
        <begin position="21"/>
        <end position="896"/>
    </location>
</feature>
<dbReference type="InterPro" id="IPR027840">
    <property type="entry name" value="DUF4493"/>
</dbReference>